<gene>
    <name evidence="1" type="ORF">E4U03_04700</name>
</gene>
<name>A0A4Y9F5R2_9MICC</name>
<accession>A0A4Y9F5R2</accession>
<protein>
    <submittedName>
        <fullName evidence="1">Uncharacterized protein</fullName>
    </submittedName>
</protein>
<evidence type="ECO:0000313" key="2">
    <source>
        <dbReference type="Proteomes" id="UP000297951"/>
    </source>
</evidence>
<reference evidence="1 2" key="1">
    <citation type="submission" date="2019-03" db="EMBL/GenBank/DDBJ databases">
        <title>Diversity of the mouse oral microbiome.</title>
        <authorList>
            <person name="Joseph S."/>
            <person name="Aduse-Opoku J."/>
            <person name="Curtis M."/>
            <person name="Wade W."/>
            <person name="Hashim A."/>
        </authorList>
    </citation>
    <scope>NUCLEOTIDE SEQUENCE [LARGE SCALE GENOMIC DNA]</scope>
    <source>
        <strain evidence="2">irhom_31</strain>
    </source>
</reference>
<dbReference type="AlphaFoldDB" id="A0A4Y9F5R2"/>
<dbReference type="EMBL" id="SPQC01000012">
    <property type="protein sequence ID" value="TFU22919.1"/>
    <property type="molecule type" value="Genomic_DNA"/>
</dbReference>
<comment type="caution">
    <text evidence="1">The sequence shown here is derived from an EMBL/GenBank/DDBJ whole genome shotgun (WGS) entry which is preliminary data.</text>
</comment>
<sequence length="128" mass="14066">MRISITHTPKVQAALDEAQAGARARTYDAESLAEGIAALDKKLSALPAKYHKGVKAYLAGWDAGSKRHPNQGTVITVERGASSWFITGIKRYYKPATSPRILSRGDDFDHVARHLGFIIENEYSLARV</sequence>
<evidence type="ECO:0000313" key="1">
    <source>
        <dbReference type="EMBL" id="TFU22919.1"/>
    </source>
</evidence>
<dbReference type="Proteomes" id="UP000297951">
    <property type="component" value="Unassembled WGS sequence"/>
</dbReference>
<organism evidence="1 2">
    <name type="scientific">Rothia nasimurium</name>
    <dbReference type="NCBI Taxonomy" id="85336"/>
    <lineage>
        <taxon>Bacteria</taxon>
        <taxon>Bacillati</taxon>
        <taxon>Actinomycetota</taxon>
        <taxon>Actinomycetes</taxon>
        <taxon>Micrococcales</taxon>
        <taxon>Micrococcaceae</taxon>
        <taxon>Rothia</taxon>
    </lineage>
</organism>
<proteinExistence type="predicted"/>
<dbReference type="RefSeq" id="WP_135011971.1">
    <property type="nucleotide sequence ID" value="NZ_JADGLK010000012.1"/>
</dbReference>